<sequence>MDRTVQCTVIGSEMQAVTVSASDFFKNSSLASNELSFRLLQMHQPLLPLLLLSIIAVCSTNELPFLNRLELEKIFEEQDNDNTDKIENIEEIMFKQQLTKPIKSKIYEEEKYLDNLNEYNDYRKELEPRNSNSIDQFRTRKNEGHHRPKEIKKRDTTRDYIKKIKLIEDSLKKYEEVVTISPLLILKIRLSYLTDNIENMKPTMYHYSMPVPLDIMTQTKDGELNKILQDEISYSNDVRSDDDDEVIEEESKSNKNKKVVKKRIFSLWSRLQGLHRGHELHHRRHLHAFYGLPDDGGGGGDSTLTAETRATFLRPPGSPLRWG</sequence>
<dbReference type="Proteomes" id="UP001152562">
    <property type="component" value="Unassembled WGS sequence"/>
</dbReference>
<reference evidence="1" key="1">
    <citation type="submission" date="2022-05" db="EMBL/GenBank/DDBJ databases">
        <authorList>
            <person name="Okamura Y."/>
        </authorList>
    </citation>
    <scope>NUCLEOTIDE SEQUENCE</scope>
</reference>
<comment type="caution">
    <text evidence="1">The sequence shown here is derived from an EMBL/GenBank/DDBJ whole genome shotgun (WGS) entry which is preliminary data.</text>
</comment>
<evidence type="ECO:0000313" key="1">
    <source>
        <dbReference type="EMBL" id="CAH4017122.1"/>
    </source>
</evidence>
<name>A0A9P0T5A8_PIEBR</name>
<dbReference type="EMBL" id="CALOZG010000004">
    <property type="protein sequence ID" value="CAH4017122.1"/>
    <property type="molecule type" value="Genomic_DNA"/>
</dbReference>
<evidence type="ECO:0000313" key="2">
    <source>
        <dbReference type="Proteomes" id="UP001152562"/>
    </source>
</evidence>
<protein>
    <submittedName>
        <fullName evidence="1">Uncharacterized protein</fullName>
    </submittedName>
</protein>
<proteinExistence type="predicted"/>
<accession>A0A9P0T5A8</accession>
<dbReference type="AlphaFoldDB" id="A0A9P0T5A8"/>
<keyword evidence="2" id="KW-1185">Reference proteome</keyword>
<organism evidence="1 2">
    <name type="scientific">Pieris brassicae</name>
    <name type="common">White butterfly</name>
    <name type="synonym">Large white butterfly</name>
    <dbReference type="NCBI Taxonomy" id="7116"/>
    <lineage>
        <taxon>Eukaryota</taxon>
        <taxon>Metazoa</taxon>
        <taxon>Ecdysozoa</taxon>
        <taxon>Arthropoda</taxon>
        <taxon>Hexapoda</taxon>
        <taxon>Insecta</taxon>
        <taxon>Pterygota</taxon>
        <taxon>Neoptera</taxon>
        <taxon>Endopterygota</taxon>
        <taxon>Lepidoptera</taxon>
        <taxon>Glossata</taxon>
        <taxon>Ditrysia</taxon>
        <taxon>Papilionoidea</taxon>
        <taxon>Pieridae</taxon>
        <taxon>Pierinae</taxon>
        <taxon>Pieris</taxon>
    </lineage>
</organism>
<gene>
    <name evidence="1" type="ORF">PIBRA_LOCUS3538</name>
</gene>